<evidence type="ECO:0000256" key="1">
    <source>
        <dbReference type="ARBA" id="ARBA00009477"/>
    </source>
</evidence>
<reference evidence="6" key="1">
    <citation type="submission" date="2016-10" db="EMBL/GenBank/DDBJ databases">
        <authorList>
            <person name="Varghese N."/>
            <person name="Submissions S."/>
        </authorList>
    </citation>
    <scope>NUCLEOTIDE SEQUENCE [LARGE SCALE GENOMIC DNA]</scope>
    <source>
        <strain evidence="6">DSM 23313</strain>
    </source>
</reference>
<gene>
    <name evidence="5" type="ORF">SAMN05421818_10890</name>
</gene>
<organism evidence="5 6">
    <name type="scientific">Myroides phaeus</name>
    <dbReference type="NCBI Taxonomy" id="702745"/>
    <lineage>
        <taxon>Bacteria</taxon>
        <taxon>Pseudomonadati</taxon>
        <taxon>Bacteroidota</taxon>
        <taxon>Flavobacteriia</taxon>
        <taxon>Flavobacteriales</taxon>
        <taxon>Flavobacteriaceae</taxon>
        <taxon>Myroides</taxon>
    </lineage>
</organism>
<feature type="domain" description="CzcB-like barrel-sandwich hybrid" evidence="4">
    <location>
        <begin position="70"/>
        <end position="202"/>
    </location>
</feature>
<feature type="signal peptide" evidence="2">
    <location>
        <begin position="1"/>
        <end position="22"/>
    </location>
</feature>
<evidence type="ECO:0000259" key="3">
    <source>
        <dbReference type="Pfam" id="PF25954"/>
    </source>
</evidence>
<dbReference type="Pfam" id="PF25973">
    <property type="entry name" value="BSH_CzcB"/>
    <property type="match status" value="1"/>
</dbReference>
<dbReference type="NCBIfam" id="TIGR01730">
    <property type="entry name" value="RND_mfp"/>
    <property type="match status" value="1"/>
</dbReference>
<evidence type="ECO:0000256" key="2">
    <source>
        <dbReference type="SAM" id="SignalP"/>
    </source>
</evidence>
<dbReference type="PANTHER" id="PTHR30469:SF37">
    <property type="entry name" value="RAGD PROTEIN"/>
    <property type="match status" value="1"/>
</dbReference>
<keyword evidence="6" id="KW-1185">Reference proteome</keyword>
<dbReference type="InterPro" id="IPR058647">
    <property type="entry name" value="BSH_CzcB-like"/>
</dbReference>
<dbReference type="STRING" id="702745.SAMN05421818_10890"/>
<dbReference type="AlphaFoldDB" id="A0A1G8DVS3"/>
<evidence type="ECO:0000259" key="4">
    <source>
        <dbReference type="Pfam" id="PF25973"/>
    </source>
</evidence>
<dbReference type="GO" id="GO:1990281">
    <property type="term" value="C:efflux pump complex"/>
    <property type="evidence" value="ECO:0007669"/>
    <property type="project" value="TreeGrafter"/>
</dbReference>
<dbReference type="Pfam" id="PF25954">
    <property type="entry name" value="Beta-barrel_RND_2"/>
    <property type="match status" value="1"/>
</dbReference>
<accession>A0A1G8DVS3</accession>
<evidence type="ECO:0000313" key="6">
    <source>
        <dbReference type="Proteomes" id="UP000243588"/>
    </source>
</evidence>
<dbReference type="PANTHER" id="PTHR30469">
    <property type="entry name" value="MULTIDRUG RESISTANCE PROTEIN MDTA"/>
    <property type="match status" value="1"/>
</dbReference>
<dbReference type="SUPFAM" id="SSF111369">
    <property type="entry name" value="HlyD-like secretion proteins"/>
    <property type="match status" value="1"/>
</dbReference>
<dbReference type="PROSITE" id="PS51257">
    <property type="entry name" value="PROKAR_LIPOPROTEIN"/>
    <property type="match status" value="1"/>
</dbReference>
<dbReference type="Gene3D" id="2.40.420.20">
    <property type="match status" value="1"/>
</dbReference>
<evidence type="ECO:0000313" key="5">
    <source>
        <dbReference type="EMBL" id="SDH61678.1"/>
    </source>
</evidence>
<dbReference type="InterPro" id="IPR006143">
    <property type="entry name" value="RND_pump_MFP"/>
</dbReference>
<dbReference type="Gene3D" id="1.10.287.470">
    <property type="entry name" value="Helix hairpin bin"/>
    <property type="match status" value="1"/>
</dbReference>
<feature type="chain" id="PRO_5017231538" evidence="2">
    <location>
        <begin position="23"/>
        <end position="365"/>
    </location>
</feature>
<feature type="domain" description="CusB-like beta-barrel" evidence="3">
    <location>
        <begin position="218"/>
        <end position="291"/>
    </location>
</feature>
<keyword evidence="2" id="KW-0732">Signal</keyword>
<dbReference type="RefSeq" id="WP_090407688.1">
    <property type="nucleotide sequence ID" value="NZ_FNDQ01000008.1"/>
</dbReference>
<proteinExistence type="inferred from homology"/>
<sequence>MKTFSFSFPVKAVLAFSVLLTACSSKEEQQTTTPTTETAKVAITTSPIQHINPSYTISVPGEMKPYEQVALYSKVSGFIKTLYVDRGDQVKKGQLLALLEAPEVNQRHLSDKSAEQKVHTDYLLAKQVYERLVDASKTNGAVALIELERAKSNMNSAKAAYESAKASTAQAYQQQDYLRITAPFDGIITDRYLSTGSLVGNNGAQPVFAMAQNGKLRLTVSIPEKHAAAVPDEMTATFTVSGAPGEKFDTQLSRTSGLLNNQDRSLTLEFDIDNKDKRFKGGDYAQVQLNLQRHNPTYWVNNKSILRSQAGTFVLTLDKEQNLKRIPVKMGAQLDTITEVFGQLALDDLIINKPSEEMKEGKIAM</sequence>
<comment type="similarity">
    <text evidence="1">Belongs to the membrane fusion protein (MFP) (TC 8.A.1) family.</text>
</comment>
<dbReference type="EMBL" id="FNDQ01000008">
    <property type="protein sequence ID" value="SDH61678.1"/>
    <property type="molecule type" value="Genomic_DNA"/>
</dbReference>
<dbReference type="GO" id="GO:0015562">
    <property type="term" value="F:efflux transmembrane transporter activity"/>
    <property type="evidence" value="ECO:0007669"/>
    <property type="project" value="TreeGrafter"/>
</dbReference>
<dbReference type="Gene3D" id="2.40.30.170">
    <property type="match status" value="1"/>
</dbReference>
<dbReference type="Proteomes" id="UP000243588">
    <property type="component" value="Unassembled WGS sequence"/>
</dbReference>
<dbReference type="Gene3D" id="2.40.50.100">
    <property type="match status" value="1"/>
</dbReference>
<name>A0A1G8DVS3_9FLAO</name>
<dbReference type="InterPro" id="IPR058792">
    <property type="entry name" value="Beta-barrel_RND_2"/>
</dbReference>
<protein>
    <submittedName>
        <fullName evidence="5">RND family efflux transporter, MFP subunit</fullName>
    </submittedName>
</protein>